<name>A0A7M7R5B8_NASVI</name>
<organism evidence="4 5">
    <name type="scientific">Nasonia vitripennis</name>
    <name type="common">Parasitic wasp</name>
    <dbReference type="NCBI Taxonomy" id="7425"/>
    <lineage>
        <taxon>Eukaryota</taxon>
        <taxon>Metazoa</taxon>
        <taxon>Ecdysozoa</taxon>
        <taxon>Arthropoda</taxon>
        <taxon>Hexapoda</taxon>
        <taxon>Insecta</taxon>
        <taxon>Pterygota</taxon>
        <taxon>Neoptera</taxon>
        <taxon>Endopterygota</taxon>
        <taxon>Hymenoptera</taxon>
        <taxon>Apocrita</taxon>
        <taxon>Proctotrupomorpha</taxon>
        <taxon>Chalcidoidea</taxon>
        <taxon>Pteromalidae</taxon>
        <taxon>Pteromalinae</taxon>
        <taxon>Nasonia</taxon>
    </lineage>
</organism>
<dbReference type="InParanoid" id="A0A7M7R5B8"/>
<evidence type="ECO:0000256" key="3">
    <source>
        <dbReference type="ARBA" id="ARBA00022837"/>
    </source>
</evidence>
<dbReference type="RefSeq" id="XP_032457828.1">
    <property type="nucleotide sequence ID" value="XM_032601937.1"/>
</dbReference>
<dbReference type="PANTHER" id="PTHR23104:SF1">
    <property type="entry name" value="EF-HAND DOMAIN-CONTAINING PROTEIN"/>
    <property type="match status" value="1"/>
</dbReference>
<proteinExistence type="predicted"/>
<sequence length="189" mass="22281">MMRYMCYEELCQKMMFIFLLCIHSEIAFSFRGPHHPRSSISHHHYSPQSEIKLTQDDELLHDTLHLTEDLGPLAEQLDITHMAEQEIDFHYFKLHDMDNNTKLDGLEILNAIQHTLHDHSYESFSNETSDAEDKELIENKLPWIVGLIDKVLEEDDLDNDGYLAYIEFVLGRQKGQRDSIKSGWRRQHL</sequence>
<keyword evidence="5" id="KW-1185">Reference proteome</keyword>
<dbReference type="EnsemblMetazoa" id="XM_032601937">
    <property type="protein sequence ID" value="XP_032457828"/>
    <property type="gene ID" value="LOC100679775"/>
</dbReference>
<reference evidence="4" key="1">
    <citation type="submission" date="2021-01" db="UniProtKB">
        <authorList>
            <consortium name="EnsemblMetazoa"/>
        </authorList>
    </citation>
    <scope>IDENTIFICATION</scope>
</reference>
<dbReference type="InterPro" id="IPR052110">
    <property type="entry name" value="MCFD2-like"/>
</dbReference>
<dbReference type="Gene3D" id="1.10.238.10">
    <property type="entry name" value="EF-hand"/>
    <property type="match status" value="1"/>
</dbReference>
<dbReference type="GeneID" id="100679775"/>
<dbReference type="FunCoup" id="A0A7M7R5B8">
    <property type="interactions" value="19"/>
</dbReference>
<evidence type="ECO:0000313" key="4">
    <source>
        <dbReference type="EnsemblMetazoa" id="XP_032457828"/>
    </source>
</evidence>
<keyword evidence="2" id="KW-0677">Repeat</keyword>
<evidence type="ECO:0000256" key="1">
    <source>
        <dbReference type="ARBA" id="ARBA00022729"/>
    </source>
</evidence>
<evidence type="ECO:0000313" key="5">
    <source>
        <dbReference type="Proteomes" id="UP000002358"/>
    </source>
</evidence>
<dbReference type="Proteomes" id="UP000002358">
    <property type="component" value="Unassembled WGS sequence"/>
</dbReference>
<dbReference type="EnsemblMetazoa" id="XM_032601938">
    <property type="protein sequence ID" value="XP_032457829"/>
    <property type="gene ID" value="LOC100679775"/>
</dbReference>
<dbReference type="InterPro" id="IPR011992">
    <property type="entry name" value="EF-hand-dom_pair"/>
</dbReference>
<dbReference type="KEGG" id="nvi:100679775"/>
<keyword evidence="1" id="KW-0732">Signal</keyword>
<dbReference type="AlphaFoldDB" id="A0A7M7R5B8"/>
<dbReference type="OrthoDB" id="289247at2759"/>
<accession>A0A7M7R5B8</accession>
<protein>
    <recommendedName>
        <fullName evidence="6">Multiple coagulation factor deficiency protein 2 homolog</fullName>
    </recommendedName>
</protein>
<evidence type="ECO:0000256" key="2">
    <source>
        <dbReference type="ARBA" id="ARBA00022737"/>
    </source>
</evidence>
<evidence type="ECO:0008006" key="6">
    <source>
        <dbReference type="Google" id="ProtNLM"/>
    </source>
</evidence>
<dbReference type="SMR" id="A0A7M7R5B8"/>
<dbReference type="PANTHER" id="PTHR23104">
    <property type="entry name" value="MULTIPLE COAGULATION FACTOR DEFICIENCY PROTEIN 2 NEURAL STEM CELL DERIVED NEURONAL SURVIVAL PROTEIN"/>
    <property type="match status" value="1"/>
</dbReference>
<dbReference type="PROSITE" id="PS00018">
    <property type="entry name" value="EF_HAND_1"/>
    <property type="match status" value="1"/>
</dbReference>
<dbReference type="RefSeq" id="XP_032457829.1">
    <property type="nucleotide sequence ID" value="XM_032601938.1"/>
</dbReference>
<dbReference type="SUPFAM" id="SSF47473">
    <property type="entry name" value="EF-hand"/>
    <property type="match status" value="1"/>
</dbReference>
<keyword evidence="3" id="KW-0106">Calcium</keyword>
<dbReference type="InterPro" id="IPR018247">
    <property type="entry name" value="EF_Hand_1_Ca_BS"/>
</dbReference>